<organism evidence="1 2">
    <name type="scientific">Pedobacter paludis</name>
    <dbReference type="NCBI Taxonomy" id="2203212"/>
    <lineage>
        <taxon>Bacteria</taxon>
        <taxon>Pseudomonadati</taxon>
        <taxon>Bacteroidota</taxon>
        <taxon>Sphingobacteriia</taxon>
        <taxon>Sphingobacteriales</taxon>
        <taxon>Sphingobacteriaceae</taxon>
        <taxon>Pedobacter</taxon>
    </lineage>
</organism>
<sequence>MSNCFAPKSNYTLKKKNPGNISYPKTKPIRLDSLLQHYYRFLMQNWVIAVSIKLNHAENSPQKTTIKIFFNWYTNKKVL</sequence>
<accession>A0A317EVD0</accession>
<dbReference type="AlphaFoldDB" id="A0A317EVD0"/>
<evidence type="ECO:0000313" key="1">
    <source>
        <dbReference type="EMBL" id="PWS30910.1"/>
    </source>
</evidence>
<protein>
    <submittedName>
        <fullName evidence="1">Uncharacterized protein</fullName>
    </submittedName>
</protein>
<evidence type="ECO:0000313" key="2">
    <source>
        <dbReference type="Proteomes" id="UP000245391"/>
    </source>
</evidence>
<gene>
    <name evidence="1" type="ORF">DF947_15000</name>
</gene>
<comment type="caution">
    <text evidence="1">The sequence shown here is derived from an EMBL/GenBank/DDBJ whole genome shotgun (WGS) entry which is preliminary data.</text>
</comment>
<dbReference type="EMBL" id="QGNY01000005">
    <property type="protein sequence ID" value="PWS30910.1"/>
    <property type="molecule type" value="Genomic_DNA"/>
</dbReference>
<proteinExistence type="predicted"/>
<keyword evidence="2" id="KW-1185">Reference proteome</keyword>
<reference evidence="2" key="1">
    <citation type="submission" date="2018-05" db="EMBL/GenBank/DDBJ databases">
        <title>Pedobacter paludis sp. nov., isolated from wetland soil.</title>
        <authorList>
            <person name="Zhang Y."/>
        </authorList>
    </citation>
    <scope>NUCLEOTIDE SEQUENCE [LARGE SCALE GENOMIC DNA]</scope>
    <source>
        <strain evidence="2">R-8</strain>
    </source>
</reference>
<dbReference type="Proteomes" id="UP000245391">
    <property type="component" value="Unassembled WGS sequence"/>
</dbReference>
<name>A0A317EVD0_9SPHI</name>